<protein>
    <submittedName>
        <fullName evidence="2">Uncharacterized protein</fullName>
    </submittedName>
</protein>
<accession>A0A5B8XEZ6</accession>
<evidence type="ECO:0000256" key="1">
    <source>
        <dbReference type="SAM" id="SignalP"/>
    </source>
</evidence>
<dbReference type="Proteomes" id="UP000321934">
    <property type="component" value="Chromosome"/>
</dbReference>
<evidence type="ECO:0000313" key="3">
    <source>
        <dbReference type="Proteomes" id="UP000321934"/>
    </source>
</evidence>
<evidence type="ECO:0000313" key="2">
    <source>
        <dbReference type="EMBL" id="QED23546.1"/>
    </source>
</evidence>
<dbReference type="RefSeq" id="WP_146820812.1">
    <property type="nucleotide sequence ID" value="NZ_CP029077.1"/>
</dbReference>
<organism evidence="2 3">
    <name type="scientific">Candidatus Deianiraea vastatrix</name>
    <dbReference type="NCBI Taxonomy" id="2163644"/>
    <lineage>
        <taxon>Bacteria</taxon>
        <taxon>Pseudomonadati</taxon>
        <taxon>Pseudomonadota</taxon>
        <taxon>Alphaproteobacteria</taxon>
        <taxon>Rickettsiales</taxon>
        <taxon>Candidatus Deianiraeaceae</taxon>
        <taxon>Candidatus Deianiraea</taxon>
    </lineage>
</organism>
<gene>
    <name evidence="2" type="ORF">Deia_00756</name>
</gene>
<name>A0A5B8XEZ6_9RICK</name>
<dbReference type="EMBL" id="CP029077">
    <property type="protein sequence ID" value="QED23546.1"/>
    <property type="molecule type" value="Genomic_DNA"/>
</dbReference>
<dbReference type="AlphaFoldDB" id="A0A5B8XEZ6"/>
<keyword evidence="1" id="KW-0732">Signal</keyword>
<proteinExistence type="predicted"/>
<reference evidence="2 3" key="1">
    <citation type="journal article" date="2019" name="ISME J.">
        <title>Deianiraea, an extracellular bacterium associated with the ciliate Paramecium, suggests an alternative scenario for the evolution of Rickettsiales.</title>
        <authorList>
            <person name="Castelli M."/>
            <person name="Sabaneyeva E."/>
            <person name="Lanzoni O."/>
            <person name="Lebedeva N."/>
            <person name="Floriano A.M."/>
            <person name="Gaiarsa S."/>
            <person name="Benken K."/>
            <person name="Modeo L."/>
            <person name="Bandi C."/>
            <person name="Potekhin A."/>
            <person name="Sassera D."/>
            <person name="Petroni G."/>
        </authorList>
    </citation>
    <scope>NUCLEOTIDE SEQUENCE [LARGE SCALE GENOMIC DNA]</scope>
    <source>
        <strain evidence="2">CyL4-1</strain>
    </source>
</reference>
<sequence>MSAIKFALFLTLISNIANASDYPGDIQLQTIKNQSKYQTINHEITLEKNETTLAPKDKDPNEMNSIECIKMKFFLIEKFGFLKIINEKHNECEFLVVYKDMNISIKRQNNANTVNVMQKDENGIARKNDQMSANILKQINHFLDNNKK</sequence>
<feature type="chain" id="PRO_5022899082" evidence="1">
    <location>
        <begin position="20"/>
        <end position="148"/>
    </location>
</feature>
<feature type="signal peptide" evidence="1">
    <location>
        <begin position="1"/>
        <end position="19"/>
    </location>
</feature>
<keyword evidence="3" id="KW-1185">Reference proteome</keyword>